<evidence type="ECO:0000313" key="2">
    <source>
        <dbReference type="Proteomes" id="UP000008386"/>
    </source>
</evidence>
<accession>F8AI04</accession>
<sequence length="94" mass="11409">MPNITLSIPEDVYERMKRYKEIKWSEVARRAIVEYLEMLEESKLEESSEEFLEEFGKEFLKELESIPDEKAEEYYKKMRGAEWRRLASFTTRTS</sequence>
<dbReference type="GeneID" id="10838366"/>
<keyword evidence="2" id="KW-1185">Reference proteome</keyword>
<reference evidence="1 2" key="1">
    <citation type="journal article" date="2011" name="J. Bacteriol.">
        <title>Complete genome sequence of the obligate piezophilic hyperthermophilic archaeon Pyrococcus yayanosii CH1.</title>
        <authorList>
            <person name="Jun X."/>
            <person name="Lupeng L."/>
            <person name="Minjuan X."/>
            <person name="Oger P."/>
            <person name="Fengping W."/>
            <person name="Jebbar M."/>
            <person name="Xiang X."/>
        </authorList>
    </citation>
    <scope>NUCLEOTIDE SEQUENCE [LARGE SCALE GENOMIC DNA]</scope>
    <source>
        <strain evidence="2">CH1 / JCM 16557</strain>
    </source>
</reference>
<dbReference type="AlphaFoldDB" id="F8AI04"/>
<dbReference type="EMBL" id="CP002779">
    <property type="protein sequence ID" value="AEH25461.1"/>
    <property type="molecule type" value="Genomic_DNA"/>
</dbReference>
<evidence type="ECO:0000313" key="1">
    <source>
        <dbReference type="EMBL" id="AEH25461.1"/>
    </source>
</evidence>
<evidence type="ECO:0008006" key="3">
    <source>
        <dbReference type="Google" id="ProtNLM"/>
    </source>
</evidence>
<dbReference type="OrthoDB" id="39930at2157"/>
<dbReference type="HOGENOM" id="CLU_175270_3_1_2"/>
<dbReference type="RefSeq" id="WP_013906517.1">
    <property type="nucleotide sequence ID" value="NC_015680.1"/>
</dbReference>
<gene>
    <name evidence="1" type="ordered locus">PYCH_18040</name>
</gene>
<organism evidence="1 2">
    <name type="scientific">Pyrococcus yayanosii (strain CH1 / JCM 16557)</name>
    <dbReference type="NCBI Taxonomy" id="529709"/>
    <lineage>
        <taxon>Archaea</taxon>
        <taxon>Methanobacteriati</taxon>
        <taxon>Methanobacteriota</taxon>
        <taxon>Thermococci</taxon>
        <taxon>Thermococcales</taxon>
        <taxon>Thermococcaceae</taxon>
        <taxon>Pyrococcus</taxon>
    </lineage>
</organism>
<name>F8AI04_PYRYC</name>
<proteinExistence type="predicted"/>
<dbReference type="KEGG" id="pya:PYCH_18040"/>
<dbReference type="Proteomes" id="UP000008386">
    <property type="component" value="Chromosome"/>
</dbReference>
<dbReference type="STRING" id="529709.PYCH_18040"/>
<protein>
    <recommendedName>
        <fullName evidence="3">Ribbon-helix-helix protein CopG domain-containing protein</fullName>
    </recommendedName>
</protein>
<dbReference type="eggNOG" id="arCOG07235">
    <property type="taxonomic scope" value="Archaea"/>
</dbReference>